<organism evidence="2 3">
    <name type="scientific">Bradyrhizobium jicamae</name>
    <dbReference type="NCBI Taxonomy" id="280332"/>
    <lineage>
        <taxon>Bacteria</taxon>
        <taxon>Pseudomonadati</taxon>
        <taxon>Pseudomonadota</taxon>
        <taxon>Alphaproteobacteria</taxon>
        <taxon>Hyphomicrobiales</taxon>
        <taxon>Nitrobacteraceae</taxon>
        <taxon>Bradyrhizobium</taxon>
    </lineage>
</organism>
<feature type="region of interest" description="Disordered" evidence="1">
    <location>
        <begin position="1"/>
        <end position="59"/>
    </location>
</feature>
<reference evidence="2 3" key="1">
    <citation type="submission" date="2014-03" db="EMBL/GenBank/DDBJ databases">
        <title>Bradyrhizobium valentinum sp. nov., isolated from effective nodules of Lupinus mariae-josephae, a lupine endemic of basic-lime soils in Eastern Spain.</title>
        <authorList>
            <person name="Duran D."/>
            <person name="Rey L."/>
            <person name="Navarro A."/>
            <person name="Busquets A."/>
            <person name="Imperial J."/>
            <person name="Ruiz-Argueso T."/>
        </authorList>
    </citation>
    <scope>NUCLEOTIDE SEQUENCE [LARGE SCALE GENOMIC DNA]</scope>
    <source>
        <strain evidence="2 3">PAC68</strain>
    </source>
</reference>
<evidence type="ECO:0000256" key="1">
    <source>
        <dbReference type="SAM" id="MobiDB-lite"/>
    </source>
</evidence>
<keyword evidence="3" id="KW-1185">Reference proteome</keyword>
<name>A0A0R3M2F2_9BRAD</name>
<protein>
    <submittedName>
        <fullName evidence="2">Uncharacterized protein</fullName>
    </submittedName>
</protein>
<accession>A0A0R3M2F2</accession>
<proteinExistence type="predicted"/>
<evidence type="ECO:0000313" key="2">
    <source>
        <dbReference type="EMBL" id="KRR11238.1"/>
    </source>
</evidence>
<gene>
    <name evidence="2" type="ORF">CQ12_05115</name>
</gene>
<sequence>MTDVMRGVVDGIDMGKTDEPDDEETESHGENSLVDHAQVMTGDRQAGGGTSLLHVGSPR</sequence>
<comment type="caution">
    <text evidence="2">The sequence shown here is derived from an EMBL/GenBank/DDBJ whole genome shotgun (WGS) entry which is preliminary data.</text>
</comment>
<evidence type="ECO:0000313" key="3">
    <source>
        <dbReference type="Proteomes" id="UP000050863"/>
    </source>
</evidence>
<dbReference type="AlphaFoldDB" id="A0A0R3M2F2"/>
<dbReference type="EMBL" id="LLXZ01000049">
    <property type="protein sequence ID" value="KRR11238.1"/>
    <property type="molecule type" value="Genomic_DNA"/>
</dbReference>
<dbReference type="Proteomes" id="UP000050863">
    <property type="component" value="Unassembled WGS sequence"/>
</dbReference>